<dbReference type="InterPro" id="IPR035990">
    <property type="entry name" value="TIM_sf"/>
</dbReference>
<dbReference type="EMBL" id="CADCUO010000043">
    <property type="protein sequence ID" value="CAA9377509.1"/>
    <property type="molecule type" value="Genomic_DNA"/>
</dbReference>
<sequence>MVAVGLKAYLGQAQTMAWLDAVAESCAEFGDQVDIVILPAAPFLPAAVAAGRRSRFQVGAQLVSDRPPGAYTGELPAALLQELGVAYAEIGHAERRFLFGETPALVRAKVSACLDQAIAPLLCVGEGVLGDTTPVPTGQAVADACDQLGNVLDGCDLEAPLLVAYEPVWAIGADQAASAGHVTEVAAAIRHQLAAYPRARLIYGGTAGPGVFGELRDALDGLFLGRRAHDPAAFATTLSEVAAA</sequence>
<dbReference type="AlphaFoldDB" id="A0A6J4N481"/>
<organism evidence="3">
    <name type="scientific">uncultured Propionibacteriaceae bacterium</name>
    <dbReference type="NCBI Taxonomy" id="257457"/>
    <lineage>
        <taxon>Bacteria</taxon>
        <taxon>Bacillati</taxon>
        <taxon>Actinomycetota</taxon>
        <taxon>Actinomycetes</taxon>
        <taxon>Propionibacteriales</taxon>
        <taxon>Propionibacteriaceae</taxon>
        <taxon>environmental samples</taxon>
    </lineage>
</organism>
<keyword evidence="2" id="KW-0324">Glycolysis</keyword>
<accession>A0A6J4N481</accession>
<evidence type="ECO:0000313" key="3">
    <source>
        <dbReference type="EMBL" id="CAA9377509.1"/>
    </source>
</evidence>
<keyword evidence="2" id="KW-0963">Cytoplasm</keyword>
<dbReference type="SUPFAM" id="SSF51351">
    <property type="entry name" value="Triosephosphate isomerase (TIM)"/>
    <property type="match status" value="1"/>
</dbReference>
<comment type="subunit">
    <text evidence="2">Homodimer.</text>
</comment>
<keyword evidence="2" id="KW-0312">Gluconeogenesis</keyword>
<proteinExistence type="inferred from homology"/>
<dbReference type="PANTHER" id="PTHR21139:SF2">
    <property type="entry name" value="TRIOSEPHOSPHATE ISOMERASE"/>
    <property type="match status" value="1"/>
</dbReference>
<dbReference type="InterPro" id="IPR013785">
    <property type="entry name" value="Aldolase_TIM"/>
</dbReference>
<dbReference type="GO" id="GO:0019563">
    <property type="term" value="P:glycerol catabolic process"/>
    <property type="evidence" value="ECO:0007669"/>
    <property type="project" value="TreeGrafter"/>
</dbReference>
<evidence type="ECO:0000256" key="1">
    <source>
        <dbReference type="ARBA" id="ARBA00023235"/>
    </source>
</evidence>
<reference evidence="3" key="1">
    <citation type="submission" date="2020-02" db="EMBL/GenBank/DDBJ databases">
        <authorList>
            <person name="Meier V. D."/>
        </authorList>
    </citation>
    <scope>NUCLEOTIDE SEQUENCE</scope>
    <source>
        <strain evidence="3">AVDCRST_MAG75</strain>
    </source>
</reference>
<dbReference type="EC" id="5.3.1.1" evidence="2"/>
<dbReference type="GO" id="GO:0006096">
    <property type="term" value="P:glycolytic process"/>
    <property type="evidence" value="ECO:0007669"/>
    <property type="project" value="UniProtKB-UniPathway"/>
</dbReference>
<dbReference type="InterPro" id="IPR000652">
    <property type="entry name" value="Triosephosphate_isomerase"/>
</dbReference>
<comment type="catalytic activity">
    <reaction evidence="2">
        <text>D-glyceraldehyde 3-phosphate = dihydroxyacetone phosphate</text>
        <dbReference type="Rhea" id="RHEA:18585"/>
        <dbReference type="ChEBI" id="CHEBI:57642"/>
        <dbReference type="ChEBI" id="CHEBI:59776"/>
        <dbReference type="EC" id="5.3.1.1"/>
    </reaction>
</comment>
<dbReference type="Pfam" id="PF00121">
    <property type="entry name" value="TIM"/>
    <property type="match status" value="1"/>
</dbReference>
<dbReference type="UniPathway" id="UPA00109">
    <property type="reaction ID" value="UER00189"/>
</dbReference>
<dbReference type="GO" id="GO:0006094">
    <property type="term" value="P:gluconeogenesis"/>
    <property type="evidence" value="ECO:0007669"/>
    <property type="project" value="UniProtKB-UniPathway"/>
</dbReference>
<evidence type="ECO:0000256" key="2">
    <source>
        <dbReference type="RuleBase" id="RU363013"/>
    </source>
</evidence>
<comment type="subcellular location">
    <subcellularLocation>
        <location evidence="2">Cytoplasm</location>
    </subcellularLocation>
</comment>
<name>A0A6J4N481_9ACTN</name>
<comment type="pathway">
    <text evidence="2">Carbohydrate degradation; glycolysis; D-glyceraldehyde 3-phosphate from glycerone phosphate: step 1/1.</text>
</comment>
<dbReference type="GO" id="GO:0046166">
    <property type="term" value="P:glyceraldehyde-3-phosphate biosynthetic process"/>
    <property type="evidence" value="ECO:0007669"/>
    <property type="project" value="TreeGrafter"/>
</dbReference>
<dbReference type="UniPathway" id="UPA00138"/>
<gene>
    <name evidence="3" type="ORF">AVDCRST_MAG75-668</name>
</gene>
<comment type="similarity">
    <text evidence="2">Belongs to the triosephosphate isomerase family.</text>
</comment>
<dbReference type="Gene3D" id="3.20.20.70">
    <property type="entry name" value="Aldolase class I"/>
    <property type="match status" value="1"/>
</dbReference>
<dbReference type="PANTHER" id="PTHR21139">
    <property type="entry name" value="TRIOSEPHOSPHATE ISOMERASE"/>
    <property type="match status" value="1"/>
</dbReference>
<protein>
    <recommendedName>
        <fullName evidence="2">Triosephosphate isomerase</fullName>
        <ecNumber evidence="2">5.3.1.1</ecNumber>
    </recommendedName>
</protein>
<dbReference type="CDD" id="cd00311">
    <property type="entry name" value="TIM"/>
    <property type="match status" value="1"/>
</dbReference>
<comment type="pathway">
    <text evidence="2">Carbohydrate biosynthesis; gluconeogenesis.</text>
</comment>
<dbReference type="PROSITE" id="PS51440">
    <property type="entry name" value="TIM_2"/>
    <property type="match status" value="1"/>
</dbReference>
<keyword evidence="1 2" id="KW-0413">Isomerase</keyword>
<dbReference type="GO" id="GO:0005829">
    <property type="term" value="C:cytosol"/>
    <property type="evidence" value="ECO:0007669"/>
    <property type="project" value="TreeGrafter"/>
</dbReference>
<dbReference type="GO" id="GO:0004807">
    <property type="term" value="F:triose-phosphate isomerase activity"/>
    <property type="evidence" value="ECO:0007669"/>
    <property type="project" value="UniProtKB-EC"/>
</dbReference>